<dbReference type="GO" id="GO:0009099">
    <property type="term" value="P:L-valine biosynthetic process"/>
    <property type="evidence" value="ECO:0007669"/>
    <property type="project" value="UniProtKB-UniPathway"/>
</dbReference>
<gene>
    <name evidence="17" type="ORF">FC43_GL000781</name>
</gene>
<dbReference type="InterPro" id="IPR001544">
    <property type="entry name" value="Aminotrans_IV"/>
</dbReference>
<evidence type="ECO:0000256" key="7">
    <source>
        <dbReference type="ARBA" id="ARBA00022679"/>
    </source>
</evidence>
<evidence type="ECO:0000256" key="14">
    <source>
        <dbReference type="RuleBase" id="RU004516"/>
    </source>
</evidence>
<reference evidence="17 18" key="1">
    <citation type="journal article" date="2015" name="Genome Announc.">
        <title>Expanding the biotechnology potential of lactobacilli through comparative genomics of 213 strains and associated genera.</title>
        <authorList>
            <person name="Sun Z."/>
            <person name="Harris H.M."/>
            <person name="McCann A."/>
            <person name="Guo C."/>
            <person name="Argimon S."/>
            <person name="Zhang W."/>
            <person name="Yang X."/>
            <person name="Jeffery I.B."/>
            <person name="Cooney J.C."/>
            <person name="Kagawa T.F."/>
            <person name="Liu W."/>
            <person name="Song Y."/>
            <person name="Salvetti E."/>
            <person name="Wrobel A."/>
            <person name="Rasinkangas P."/>
            <person name="Parkhill J."/>
            <person name="Rea M.C."/>
            <person name="O'Sullivan O."/>
            <person name="Ritari J."/>
            <person name="Douillard F.P."/>
            <person name="Paul Ross R."/>
            <person name="Yang R."/>
            <person name="Briner A.E."/>
            <person name="Felis G.E."/>
            <person name="de Vos W.M."/>
            <person name="Barrangou R."/>
            <person name="Klaenhammer T.R."/>
            <person name="Caufield P.W."/>
            <person name="Cui Y."/>
            <person name="Zhang H."/>
            <person name="O'Toole P.W."/>
        </authorList>
    </citation>
    <scope>NUCLEOTIDE SEQUENCE [LARGE SCALE GENOMIC DNA]</scope>
    <source>
        <strain evidence="17 18">DSM 15946</strain>
    </source>
</reference>
<dbReference type="Proteomes" id="UP000050816">
    <property type="component" value="Unassembled WGS sequence"/>
</dbReference>
<dbReference type="GO" id="GO:0052654">
    <property type="term" value="F:L-leucine-2-oxoglutarate transaminase activity"/>
    <property type="evidence" value="ECO:0007669"/>
    <property type="project" value="RHEA"/>
</dbReference>
<dbReference type="PIRSF" id="PIRSF006468">
    <property type="entry name" value="BCAT1"/>
    <property type="match status" value="1"/>
</dbReference>
<dbReference type="InterPro" id="IPR018300">
    <property type="entry name" value="Aminotrans_IV_CS"/>
</dbReference>
<evidence type="ECO:0000256" key="12">
    <source>
        <dbReference type="PIRSR" id="PIRSR006468-1"/>
    </source>
</evidence>
<evidence type="ECO:0000256" key="4">
    <source>
        <dbReference type="ARBA" id="ARBA00005072"/>
    </source>
</evidence>
<feature type="modified residue" description="N6-(pyridoxal phosphate)lysine" evidence="12">
    <location>
        <position position="186"/>
    </location>
</feature>
<dbReference type="InterPro" id="IPR043131">
    <property type="entry name" value="BCAT-like_N"/>
</dbReference>
<sequence>MAKAKASELDWNKLGFGYRDLPYSWQEEYYDGEWLGGGLTSESNLVLNEAAQVLHYGQEVFEGLKAYRTKDGKVQLFRPEENAKRLNDSADRLMMPHYPVDKFLAAVKAVVKANEDFVPPYGTGGTLYLRPYMIGTQPLVGVTPSEHFVFRIYATPVGAYVKGLTPMPYVLSKYDRAAPAGTGRAKTSGNYAASLLPEMEAKKAGYADALYLDPKEHKYVDEFSGANFFGVTKDGQFVTPKSDSILPSITKRSLLQVAEDLGLNPVEKRLTLADLDDLAEAGAMGTAAVISPVGSLTDWDGKKHVFYSETEVGPVTTKLYNALFAVQVGDAEDKHGWVVPVD</sequence>
<dbReference type="Gene3D" id="3.20.10.10">
    <property type="entry name" value="D-amino Acid Aminotransferase, subunit A, domain 2"/>
    <property type="match status" value="1"/>
</dbReference>
<dbReference type="RefSeq" id="WP_019206724.1">
    <property type="nucleotide sequence ID" value="NZ_AZFK01000086.1"/>
</dbReference>
<dbReference type="UniPathway" id="UPA00049">
    <property type="reaction ID" value="UER00062"/>
</dbReference>
<dbReference type="GeneID" id="82934445"/>
<comment type="pathway">
    <text evidence="3 16">Amino-acid biosynthesis; L-valine biosynthesis; L-valine from pyruvate: step 4/4.</text>
</comment>
<dbReference type="CDD" id="cd01557">
    <property type="entry name" value="BCAT_beta_family"/>
    <property type="match status" value="1"/>
</dbReference>
<comment type="pathway">
    <text evidence="2 16">Amino-acid biosynthesis; L-isoleucine biosynthesis; L-isoleucine from 2-oxobutanoate: step 4/4.</text>
</comment>
<dbReference type="Gene3D" id="3.30.470.10">
    <property type="match status" value="1"/>
</dbReference>
<comment type="catalytic activity">
    <reaction evidence="9 15">
        <text>L-valine + 2-oxoglutarate = 3-methyl-2-oxobutanoate + L-glutamate</text>
        <dbReference type="Rhea" id="RHEA:24813"/>
        <dbReference type="ChEBI" id="CHEBI:11851"/>
        <dbReference type="ChEBI" id="CHEBI:16810"/>
        <dbReference type="ChEBI" id="CHEBI:29985"/>
        <dbReference type="ChEBI" id="CHEBI:57762"/>
        <dbReference type="EC" id="2.6.1.42"/>
    </reaction>
</comment>
<evidence type="ECO:0000256" key="5">
    <source>
        <dbReference type="ARBA" id="ARBA00009320"/>
    </source>
</evidence>
<dbReference type="UniPathway" id="UPA00048">
    <property type="reaction ID" value="UER00073"/>
</dbReference>
<dbReference type="Pfam" id="PF01063">
    <property type="entry name" value="Aminotran_4"/>
    <property type="match status" value="1"/>
</dbReference>
<keyword evidence="7 15" id="KW-0808">Transferase</keyword>
<dbReference type="PANTHER" id="PTHR42825:SF2">
    <property type="entry name" value="BRANCHED-CHAIN-AMINO-ACID AMINOTRANSFERASE 3, CHLOROPLASTIC-RELATED"/>
    <property type="match status" value="1"/>
</dbReference>
<dbReference type="SUPFAM" id="SSF56752">
    <property type="entry name" value="D-aminoacid aminotransferase-like PLP-dependent enzymes"/>
    <property type="match status" value="1"/>
</dbReference>
<dbReference type="EC" id="2.6.1.42" evidence="15"/>
<dbReference type="GO" id="GO:0052656">
    <property type="term" value="F:L-isoleucine-2-oxoglutarate transaminase activity"/>
    <property type="evidence" value="ECO:0007669"/>
    <property type="project" value="RHEA"/>
</dbReference>
<evidence type="ECO:0000313" key="18">
    <source>
        <dbReference type="Proteomes" id="UP000050816"/>
    </source>
</evidence>
<evidence type="ECO:0000256" key="10">
    <source>
        <dbReference type="ARBA" id="ARBA00048798"/>
    </source>
</evidence>
<comment type="cofactor">
    <cofactor evidence="1 14">
        <name>pyridoxal 5'-phosphate</name>
        <dbReference type="ChEBI" id="CHEBI:597326"/>
    </cofactor>
</comment>
<keyword evidence="8 14" id="KW-0663">Pyridoxal phosphate</keyword>
<evidence type="ECO:0000256" key="11">
    <source>
        <dbReference type="ARBA" id="ARBA00049229"/>
    </source>
</evidence>
<evidence type="ECO:0000256" key="3">
    <source>
        <dbReference type="ARBA" id="ARBA00004931"/>
    </source>
</evidence>
<dbReference type="FunFam" id="3.30.470.10:FF:000004">
    <property type="entry name" value="Branched-chain-amino-acid aminotransferase"/>
    <property type="match status" value="1"/>
</dbReference>
<dbReference type="NCBIfam" id="NF009897">
    <property type="entry name" value="PRK13357.1"/>
    <property type="match status" value="1"/>
</dbReference>
<dbReference type="NCBIfam" id="TIGR01123">
    <property type="entry name" value="ilvE_II"/>
    <property type="match status" value="1"/>
</dbReference>
<keyword evidence="15" id="KW-0100">Branched-chain amino acid biosynthesis</keyword>
<comment type="catalytic activity">
    <reaction evidence="10 15">
        <text>L-isoleucine + 2-oxoglutarate = (S)-3-methyl-2-oxopentanoate + L-glutamate</text>
        <dbReference type="Rhea" id="RHEA:24801"/>
        <dbReference type="ChEBI" id="CHEBI:16810"/>
        <dbReference type="ChEBI" id="CHEBI:29985"/>
        <dbReference type="ChEBI" id="CHEBI:35146"/>
        <dbReference type="ChEBI" id="CHEBI:58045"/>
        <dbReference type="EC" id="2.6.1.42"/>
    </reaction>
</comment>
<evidence type="ECO:0000313" key="17">
    <source>
        <dbReference type="EMBL" id="KRL87879.1"/>
    </source>
</evidence>
<comment type="catalytic activity">
    <reaction evidence="11 15">
        <text>L-leucine + 2-oxoglutarate = 4-methyl-2-oxopentanoate + L-glutamate</text>
        <dbReference type="Rhea" id="RHEA:18321"/>
        <dbReference type="ChEBI" id="CHEBI:16810"/>
        <dbReference type="ChEBI" id="CHEBI:17865"/>
        <dbReference type="ChEBI" id="CHEBI:29985"/>
        <dbReference type="ChEBI" id="CHEBI:57427"/>
        <dbReference type="EC" id="2.6.1.42"/>
    </reaction>
</comment>
<protein>
    <recommendedName>
        <fullName evidence="15">Branched-chain-amino-acid aminotransferase</fullName>
        <ecNumber evidence="15">2.6.1.42</ecNumber>
    </recommendedName>
</protein>
<dbReference type="AlphaFoldDB" id="A0A0R1U3K7"/>
<dbReference type="EMBL" id="AZFK01000086">
    <property type="protein sequence ID" value="KRL87879.1"/>
    <property type="molecule type" value="Genomic_DNA"/>
</dbReference>
<evidence type="ECO:0000256" key="9">
    <source>
        <dbReference type="ARBA" id="ARBA00048212"/>
    </source>
</evidence>
<evidence type="ECO:0000256" key="2">
    <source>
        <dbReference type="ARBA" id="ARBA00004824"/>
    </source>
</evidence>
<comment type="similarity">
    <text evidence="5 13">Belongs to the class-IV pyridoxal-phosphate-dependent aminotransferase family.</text>
</comment>
<proteinExistence type="inferred from homology"/>
<evidence type="ECO:0000256" key="13">
    <source>
        <dbReference type="RuleBase" id="RU004106"/>
    </source>
</evidence>
<dbReference type="UniPathway" id="UPA00047">
    <property type="reaction ID" value="UER00058"/>
</dbReference>
<evidence type="ECO:0000256" key="6">
    <source>
        <dbReference type="ARBA" id="ARBA00022576"/>
    </source>
</evidence>
<keyword evidence="15" id="KW-0028">Amino-acid biosynthesis</keyword>
<dbReference type="PATRIC" id="fig|1423760.3.peg.803"/>
<dbReference type="InterPro" id="IPR036038">
    <property type="entry name" value="Aminotransferase-like"/>
</dbReference>
<keyword evidence="6 15" id="KW-0032">Aminotransferase</keyword>
<evidence type="ECO:0000256" key="16">
    <source>
        <dbReference type="RuleBase" id="RU004519"/>
    </source>
</evidence>
<evidence type="ECO:0000256" key="8">
    <source>
        <dbReference type="ARBA" id="ARBA00022898"/>
    </source>
</evidence>
<dbReference type="InterPro" id="IPR005786">
    <property type="entry name" value="B_amino_transII"/>
</dbReference>
<dbReference type="InterPro" id="IPR043132">
    <property type="entry name" value="BCAT-like_C"/>
</dbReference>
<dbReference type="GO" id="GO:0052655">
    <property type="term" value="F:L-valine-2-oxoglutarate transaminase activity"/>
    <property type="evidence" value="ECO:0007669"/>
    <property type="project" value="RHEA"/>
</dbReference>
<dbReference type="PROSITE" id="PS00770">
    <property type="entry name" value="AA_TRANSFER_CLASS_4"/>
    <property type="match status" value="1"/>
</dbReference>
<name>A0A0R1U3K7_9LACO</name>
<dbReference type="PANTHER" id="PTHR42825">
    <property type="entry name" value="AMINO ACID AMINOTRANSFERASE"/>
    <property type="match status" value="1"/>
</dbReference>
<comment type="pathway">
    <text evidence="4 16">Amino-acid biosynthesis; L-leucine biosynthesis; L-leucine from 3-methyl-2-oxobutanoate: step 4/4.</text>
</comment>
<accession>A0A0R1U3K7</accession>
<evidence type="ECO:0000256" key="15">
    <source>
        <dbReference type="RuleBase" id="RU004517"/>
    </source>
</evidence>
<dbReference type="GO" id="GO:0009097">
    <property type="term" value="P:isoleucine biosynthetic process"/>
    <property type="evidence" value="ECO:0007669"/>
    <property type="project" value="UniProtKB-UniPathway"/>
</dbReference>
<dbReference type="InterPro" id="IPR033939">
    <property type="entry name" value="BCAT_family"/>
</dbReference>
<evidence type="ECO:0000256" key="1">
    <source>
        <dbReference type="ARBA" id="ARBA00001933"/>
    </source>
</evidence>
<organism evidence="17 18">
    <name type="scientific">Limosilactobacillus ingluviei DSM 15946</name>
    <dbReference type="NCBI Taxonomy" id="1423760"/>
    <lineage>
        <taxon>Bacteria</taxon>
        <taxon>Bacillati</taxon>
        <taxon>Bacillota</taxon>
        <taxon>Bacilli</taxon>
        <taxon>Lactobacillales</taxon>
        <taxon>Lactobacillaceae</taxon>
        <taxon>Limosilactobacillus</taxon>
    </lineage>
</organism>
<dbReference type="GO" id="GO:0009098">
    <property type="term" value="P:L-leucine biosynthetic process"/>
    <property type="evidence" value="ECO:0007669"/>
    <property type="project" value="UniProtKB-UniPathway"/>
</dbReference>
<comment type="caution">
    <text evidence="17">The sequence shown here is derived from an EMBL/GenBank/DDBJ whole genome shotgun (WGS) entry which is preliminary data.</text>
</comment>